<feature type="transmembrane region" description="Helical" evidence="2">
    <location>
        <begin position="50"/>
        <end position="69"/>
    </location>
</feature>
<evidence type="ECO:0000313" key="6">
    <source>
        <dbReference type="Proteomes" id="UP000077755"/>
    </source>
</evidence>
<organism evidence="4">
    <name type="scientific">Daucus carota subsp. sativus</name>
    <name type="common">Carrot</name>
    <dbReference type="NCBI Taxonomy" id="79200"/>
    <lineage>
        <taxon>Eukaryota</taxon>
        <taxon>Viridiplantae</taxon>
        <taxon>Streptophyta</taxon>
        <taxon>Embryophyta</taxon>
        <taxon>Tracheophyta</taxon>
        <taxon>Spermatophyta</taxon>
        <taxon>Magnoliopsida</taxon>
        <taxon>eudicotyledons</taxon>
        <taxon>Gunneridae</taxon>
        <taxon>Pentapetalae</taxon>
        <taxon>asterids</taxon>
        <taxon>campanulids</taxon>
        <taxon>Apiales</taxon>
        <taxon>Apiaceae</taxon>
        <taxon>Apioideae</taxon>
        <taxon>Scandiceae</taxon>
        <taxon>Daucinae</taxon>
        <taxon>Daucus</taxon>
        <taxon>Daucus sect. Daucus</taxon>
    </lineage>
</organism>
<dbReference type="EMBL" id="CP093347">
    <property type="protein sequence ID" value="WOH02920.1"/>
    <property type="molecule type" value="Genomic_DNA"/>
</dbReference>
<proteinExistence type="predicted"/>
<dbReference type="EMBL" id="LNRQ01000005">
    <property type="protein sequence ID" value="KZM96258.1"/>
    <property type="molecule type" value="Genomic_DNA"/>
</dbReference>
<evidence type="ECO:0000259" key="3">
    <source>
        <dbReference type="SMART" id="SM01313"/>
    </source>
</evidence>
<protein>
    <recommendedName>
        <fullName evidence="3">Exocyst complex component Sec3 PIP2-binding N-terminal domain-containing protein</fullName>
    </recommendedName>
</protein>
<gene>
    <name evidence="4" type="ORF">DCAR_019500</name>
    <name evidence="5" type="ORF">DCAR_0522310</name>
</gene>
<dbReference type="GO" id="GO:0005546">
    <property type="term" value="F:phosphatidylinositol-4,5-bisphosphate binding"/>
    <property type="evidence" value="ECO:0007669"/>
    <property type="project" value="TreeGrafter"/>
</dbReference>
<keyword evidence="1" id="KW-0175">Coiled coil</keyword>
<dbReference type="Proteomes" id="UP000077755">
    <property type="component" value="Chromosome 5"/>
</dbReference>
<evidence type="ECO:0000256" key="2">
    <source>
        <dbReference type="SAM" id="Phobius"/>
    </source>
</evidence>
<dbReference type="AlphaFoldDB" id="A0A164ZQP1"/>
<dbReference type="GO" id="GO:0006893">
    <property type="term" value="P:Golgi to plasma membrane transport"/>
    <property type="evidence" value="ECO:0007669"/>
    <property type="project" value="TreeGrafter"/>
</dbReference>
<sequence length="363" mass="40521">MFNNSSSIAINVSDEDSDDVSGKLKLRLRKNRKKSWPRGKSESARRIFRLLRRWWPVLLFLPAAGLLFFEASRIGRKPSQLSNSEVATQKTHELAVAKNENHHIMKHLKEWSIGGGIAAPYLRIDISLTSKNLDLVVQISCNIVDAKSKGQRVQAFLRVLKYSTGGVLEPAKIYKLKHLTKVEVVGNDPSGCTFTLGFDNLRSQSVAPPHWTMRNIDDRNRLVMCIFNICKDVLGRLPKVVGIDVVEMALWAKDNTPAVSNQQNAQNGSQVEKVVGVEESDRKVTVERELVSQAEEDDMEALLGTYVMGIGEAEAFSERLKRELQALEAANVHAILESEPLIGEVGNITGPLNLLYAVLWVRD</sequence>
<evidence type="ECO:0000256" key="1">
    <source>
        <dbReference type="SAM" id="Coils"/>
    </source>
</evidence>
<reference evidence="4" key="1">
    <citation type="journal article" date="2016" name="Nat. Genet.">
        <title>A high-quality carrot genome assembly provides new insights into carotenoid accumulation and asterid genome evolution.</title>
        <authorList>
            <person name="Iorizzo M."/>
            <person name="Ellison S."/>
            <person name="Senalik D."/>
            <person name="Zeng P."/>
            <person name="Satapoomin P."/>
            <person name="Huang J."/>
            <person name="Bowman M."/>
            <person name="Iovene M."/>
            <person name="Sanseverino W."/>
            <person name="Cavagnaro P."/>
            <person name="Yildiz M."/>
            <person name="Macko-Podgorni A."/>
            <person name="Moranska E."/>
            <person name="Grzebelus E."/>
            <person name="Grzebelus D."/>
            <person name="Ashrafi H."/>
            <person name="Zheng Z."/>
            <person name="Cheng S."/>
            <person name="Spooner D."/>
            <person name="Van Deynze A."/>
            <person name="Simon P."/>
        </authorList>
    </citation>
    <scope>NUCLEOTIDE SEQUENCE [LARGE SCALE GENOMIC DNA]</scope>
    <source>
        <tissue evidence="4">Leaf</tissue>
    </source>
</reference>
<feature type="coiled-coil region" evidence="1">
    <location>
        <begin position="310"/>
        <end position="337"/>
    </location>
</feature>
<dbReference type="PANTHER" id="PTHR16092:SF14">
    <property type="entry name" value="EXOCYST COMPLEX COMPONENT 1 ISOFORM X1"/>
    <property type="match status" value="1"/>
</dbReference>
<keyword evidence="2" id="KW-1133">Transmembrane helix</keyword>
<name>A0A164ZQP1_DAUCS</name>
<dbReference type="Pfam" id="PF15277">
    <property type="entry name" value="Sec3-PIP2_bind"/>
    <property type="match status" value="1"/>
</dbReference>
<dbReference type="GO" id="GO:0006887">
    <property type="term" value="P:exocytosis"/>
    <property type="evidence" value="ECO:0007669"/>
    <property type="project" value="TreeGrafter"/>
</dbReference>
<keyword evidence="2" id="KW-0812">Transmembrane</keyword>
<keyword evidence="6" id="KW-1185">Reference proteome</keyword>
<dbReference type="Gramene" id="KZM96258">
    <property type="protein sequence ID" value="KZM96258"/>
    <property type="gene ID" value="DCAR_019500"/>
</dbReference>
<dbReference type="SMART" id="SM01313">
    <property type="entry name" value="Sec3-PIP2_bind"/>
    <property type="match status" value="1"/>
</dbReference>
<dbReference type="GO" id="GO:0005886">
    <property type="term" value="C:plasma membrane"/>
    <property type="evidence" value="ECO:0007669"/>
    <property type="project" value="TreeGrafter"/>
</dbReference>
<dbReference type="InterPro" id="IPR028258">
    <property type="entry name" value="Sec3-PIP2_bind"/>
</dbReference>
<dbReference type="GO" id="GO:0000145">
    <property type="term" value="C:exocyst"/>
    <property type="evidence" value="ECO:0007669"/>
    <property type="project" value="TreeGrafter"/>
</dbReference>
<keyword evidence="2" id="KW-0472">Membrane</keyword>
<dbReference type="STRING" id="79200.A0A164ZQP1"/>
<reference evidence="5" key="2">
    <citation type="submission" date="2022-03" db="EMBL/GenBank/DDBJ databases">
        <title>Draft title - Genomic analysis of global carrot germplasm unveils the trajectory of domestication and the origin of high carotenoid orange carrot.</title>
        <authorList>
            <person name="Iorizzo M."/>
            <person name="Ellison S."/>
            <person name="Senalik D."/>
            <person name="Macko-Podgorni A."/>
            <person name="Grzebelus D."/>
            <person name="Bostan H."/>
            <person name="Rolling W."/>
            <person name="Curaba J."/>
            <person name="Simon P."/>
        </authorList>
    </citation>
    <scope>NUCLEOTIDE SEQUENCE</scope>
    <source>
        <tissue evidence="5">Leaf</tissue>
    </source>
</reference>
<accession>A0A164ZQP1</accession>
<evidence type="ECO:0000313" key="5">
    <source>
        <dbReference type="EMBL" id="WOH02920.1"/>
    </source>
</evidence>
<evidence type="ECO:0000313" key="4">
    <source>
        <dbReference type="EMBL" id="KZM96258.1"/>
    </source>
</evidence>
<dbReference type="PANTHER" id="PTHR16092">
    <property type="entry name" value="SEC3/SYNTAXIN-RELATED"/>
    <property type="match status" value="1"/>
</dbReference>
<feature type="domain" description="Exocyst complex component Sec3 PIP2-binding N-terminal" evidence="3">
    <location>
        <begin position="144"/>
        <end position="233"/>
    </location>
</feature>